<dbReference type="EMBL" id="JACHMI010000001">
    <property type="protein sequence ID" value="MBB6550105.1"/>
    <property type="molecule type" value="Genomic_DNA"/>
</dbReference>
<name>A0A7X0NV11_9ACTN</name>
<feature type="region of interest" description="Disordered" evidence="1">
    <location>
        <begin position="22"/>
        <end position="68"/>
    </location>
</feature>
<keyword evidence="3" id="KW-1185">Reference proteome</keyword>
<dbReference type="RefSeq" id="WP_185104431.1">
    <property type="nucleotide sequence ID" value="NZ_BAAAXY010000203.1"/>
</dbReference>
<evidence type="ECO:0000256" key="1">
    <source>
        <dbReference type="SAM" id="MobiDB-lite"/>
    </source>
</evidence>
<accession>A0A7X0NV11</accession>
<gene>
    <name evidence="2" type="ORF">HD593_004900</name>
</gene>
<reference evidence="2 3" key="1">
    <citation type="submission" date="2020-08" db="EMBL/GenBank/DDBJ databases">
        <title>Sequencing the genomes of 1000 actinobacteria strains.</title>
        <authorList>
            <person name="Klenk H.-P."/>
        </authorList>
    </citation>
    <scope>NUCLEOTIDE SEQUENCE [LARGE SCALE GENOMIC DNA]</scope>
    <source>
        <strain evidence="2 3">DSM 43768</strain>
    </source>
</reference>
<organism evidence="2 3">
    <name type="scientific">Nonomuraea rubra</name>
    <dbReference type="NCBI Taxonomy" id="46180"/>
    <lineage>
        <taxon>Bacteria</taxon>
        <taxon>Bacillati</taxon>
        <taxon>Actinomycetota</taxon>
        <taxon>Actinomycetes</taxon>
        <taxon>Streptosporangiales</taxon>
        <taxon>Streptosporangiaceae</taxon>
        <taxon>Nonomuraea</taxon>
    </lineage>
</organism>
<evidence type="ECO:0000313" key="3">
    <source>
        <dbReference type="Proteomes" id="UP000565579"/>
    </source>
</evidence>
<feature type="compositionally biased region" description="Basic and acidic residues" evidence="1">
    <location>
        <begin position="49"/>
        <end position="65"/>
    </location>
</feature>
<protein>
    <submittedName>
        <fullName evidence="2">Uncharacterized protein</fullName>
    </submittedName>
</protein>
<dbReference type="AlphaFoldDB" id="A0A7X0NV11"/>
<sequence length="111" mass="12166">MRGCEPEPEPPRIRTGFTARALRRSRPRHEERAAATPAPHRLRCRRPLIRRDPARLRDGTPKPDRAGALGRLLCSPALDGAAVPSEVEEATARLAARLATRLAARLLKPAG</sequence>
<dbReference type="Proteomes" id="UP000565579">
    <property type="component" value="Unassembled WGS sequence"/>
</dbReference>
<proteinExistence type="predicted"/>
<evidence type="ECO:0000313" key="2">
    <source>
        <dbReference type="EMBL" id="MBB6550105.1"/>
    </source>
</evidence>
<comment type="caution">
    <text evidence="2">The sequence shown here is derived from an EMBL/GenBank/DDBJ whole genome shotgun (WGS) entry which is preliminary data.</text>
</comment>